<proteinExistence type="predicted"/>
<evidence type="ECO:0000313" key="1">
    <source>
        <dbReference type="EMBL" id="ORC38323.1"/>
    </source>
</evidence>
<evidence type="ECO:0000313" key="2">
    <source>
        <dbReference type="Proteomes" id="UP000192343"/>
    </source>
</evidence>
<dbReference type="STRING" id="1963862.B4O97_00770"/>
<protein>
    <submittedName>
        <fullName evidence="1">Uncharacterized protein</fullName>
    </submittedName>
</protein>
<gene>
    <name evidence="1" type="ORF">B4O97_00770</name>
</gene>
<reference evidence="1 2" key="1">
    <citation type="submission" date="2017-03" db="EMBL/GenBank/DDBJ databases">
        <title>Draft Genome sequence of Marispirochaeta sp. strain JC444.</title>
        <authorList>
            <person name="Shivani Y."/>
            <person name="Subhash Y."/>
            <person name="Sasikala C."/>
            <person name="Ramana C."/>
        </authorList>
    </citation>
    <scope>NUCLEOTIDE SEQUENCE [LARGE SCALE GENOMIC DNA]</scope>
    <source>
        <strain evidence="1 2">JC444</strain>
    </source>
</reference>
<dbReference type="EMBL" id="MWQY01000001">
    <property type="protein sequence ID" value="ORC38323.1"/>
    <property type="molecule type" value="Genomic_DNA"/>
</dbReference>
<sequence length="168" mass="17933">MLVLVFCGAALYSDAVLIFTTNSLDPERLSVMELQSAVEDGAMAALFDAGHIVFNAGVVAGNPRLKGPSDRLSMRMAKSGGALFLLEIDLLYEEPETDEEQLNAPSAQYRLYDVMQDTLLTQGSLSPGDVRNREDAGPEELSTALGSAIADHAVSMLRRQGNGEAGDV</sequence>
<organism evidence="1 2">
    <name type="scientific">Marispirochaeta aestuarii</name>
    <dbReference type="NCBI Taxonomy" id="1963862"/>
    <lineage>
        <taxon>Bacteria</taxon>
        <taxon>Pseudomonadati</taxon>
        <taxon>Spirochaetota</taxon>
        <taxon>Spirochaetia</taxon>
        <taxon>Spirochaetales</taxon>
        <taxon>Spirochaetaceae</taxon>
        <taxon>Marispirochaeta</taxon>
    </lineage>
</organism>
<accession>A0A1Y1S350</accession>
<comment type="caution">
    <text evidence="1">The sequence shown here is derived from an EMBL/GenBank/DDBJ whole genome shotgun (WGS) entry which is preliminary data.</text>
</comment>
<dbReference type="Proteomes" id="UP000192343">
    <property type="component" value="Unassembled WGS sequence"/>
</dbReference>
<dbReference type="AlphaFoldDB" id="A0A1Y1S350"/>
<keyword evidence="2" id="KW-1185">Reference proteome</keyword>
<name>A0A1Y1S350_9SPIO</name>